<dbReference type="PANTHER" id="PTHR35848">
    <property type="entry name" value="OXALATE-BINDING PROTEIN"/>
    <property type="match status" value="1"/>
</dbReference>
<dbReference type="InterPro" id="IPR011051">
    <property type="entry name" value="RmlC_Cupin_sf"/>
</dbReference>
<comment type="caution">
    <text evidence="3">The sequence shown here is derived from an EMBL/GenBank/DDBJ whole genome shotgun (WGS) entry which is preliminary data.</text>
</comment>
<dbReference type="SUPFAM" id="SSF51182">
    <property type="entry name" value="RmlC-like cupins"/>
    <property type="match status" value="1"/>
</dbReference>
<evidence type="ECO:0000256" key="1">
    <source>
        <dbReference type="ARBA" id="ARBA00022723"/>
    </source>
</evidence>
<dbReference type="EMBL" id="JAFLCK010000035">
    <property type="protein sequence ID" value="MBN8662301.1"/>
    <property type="molecule type" value="Genomic_DNA"/>
</dbReference>
<evidence type="ECO:0000313" key="3">
    <source>
        <dbReference type="EMBL" id="MBN8662301.1"/>
    </source>
</evidence>
<dbReference type="InterPro" id="IPR014710">
    <property type="entry name" value="RmlC-like_jellyroll"/>
</dbReference>
<dbReference type="PANTHER" id="PTHR35848:SF6">
    <property type="entry name" value="CUPIN TYPE-2 DOMAIN-CONTAINING PROTEIN"/>
    <property type="match status" value="1"/>
</dbReference>
<dbReference type="Gene3D" id="2.60.120.10">
    <property type="entry name" value="Jelly Rolls"/>
    <property type="match status" value="1"/>
</dbReference>
<organism evidence="3 4">
    <name type="scientific">Candidatus Obscuribacter phosphatis</name>
    <dbReference type="NCBI Taxonomy" id="1906157"/>
    <lineage>
        <taxon>Bacteria</taxon>
        <taxon>Bacillati</taxon>
        <taxon>Candidatus Melainabacteria</taxon>
        <taxon>Candidatus Obscuribacterales</taxon>
        <taxon>Candidatus Obscuribacteraceae</taxon>
        <taxon>Candidatus Obscuribacter</taxon>
    </lineage>
</organism>
<accession>A0A8J7TNP1</accession>
<sequence>MPVNQTADIRTRVGANFGAIYTGPLAQLDDYKLEMPALKRTVRGKLFIKQFLGLSGMQISMNKLPAGAAVPFYHQHKENEEAYIFVGGSGEMQIDGEVFAVEEGTIVRISPAGSRTLRNNSDSDLYYICVQAKDGSLQSETLEDGIKSDDPVSWPT</sequence>
<dbReference type="AlphaFoldDB" id="A0A8J7TNP1"/>
<evidence type="ECO:0000313" key="4">
    <source>
        <dbReference type="Proteomes" id="UP000664277"/>
    </source>
</evidence>
<dbReference type="Proteomes" id="UP000664277">
    <property type="component" value="Unassembled WGS sequence"/>
</dbReference>
<proteinExistence type="predicted"/>
<dbReference type="Pfam" id="PF07883">
    <property type="entry name" value="Cupin_2"/>
    <property type="match status" value="1"/>
</dbReference>
<dbReference type="CDD" id="cd06985">
    <property type="entry name" value="cupin_BF4112"/>
    <property type="match status" value="1"/>
</dbReference>
<name>A0A8J7TNP1_9BACT</name>
<dbReference type="GO" id="GO:0046872">
    <property type="term" value="F:metal ion binding"/>
    <property type="evidence" value="ECO:0007669"/>
    <property type="project" value="UniProtKB-KW"/>
</dbReference>
<dbReference type="InterPro" id="IPR051610">
    <property type="entry name" value="GPI/OXD"/>
</dbReference>
<keyword evidence="1" id="KW-0479">Metal-binding</keyword>
<evidence type="ECO:0000259" key="2">
    <source>
        <dbReference type="Pfam" id="PF07883"/>
    </source>
</evidence>
<gene>
    <name evidence="3" type="ORF">J0M35_18165</name>
</gene>
<protein>
    <submittedName>
        <fullName evidence="3">Cupin domain-containing protein</fullName>
    </submittedName>
</protein>
<dbReference type="InterPro" id="IPR013096">
    <property type="entry name" value="Cupin_2"/>
</dbReference>
<reference evidence="3" key="1">
    <citation type="submission" date="2021-02" db="EMBL/GenBank/DDBJ databases">
        <title>Genome-Resolved Metagenomics of a Microbial Community Performing Photosynthetic Biological Nutrient Removal.</title>
        <authorList>
            <person name="Mcdaniel E.A."/>
        </authorList>
    </citation>
    <scope>NUCLEOTIDE SEQUENCE</scope>
    <source>
        <strain evidence="3">UWPOB_OBS1</strain>
    </source>
</reference>
<feature type="domain" description="Cupin type-2" evidence="2">
    <location>
        <begin position="64"/>
        <end position="130"/>
    </location>
</feature>